<feature type="compositionally biased region" description="Low complexity" evidence="1">
    <location>
        <begin position="458"/>
        <end position="479"/>
    </location>
</feature>
<evidence type="ECO:0000313" key="4">
    <source>
        <dbReference type="EMBL" id="GMA91978.1"/>
    </source>
</evidence>
<feature type="transmembrane region" description="Helical" evidence="2">
    <location>
        <begin position="156"/>
        <end position="173"/>
    </location>
</feature>
<feature type="region of interest" description="Disordered" evidence="1">
    <location>
        <begin position="433"/>
        <end position="479"/>
    </location>
</feature>
<feature type="domain" description="Acyltransferase 3" evidence="3">
    <location>
        <begin position="22"/>
        <end position="374"/>
    </location>
</feature>
<feature type="transmembrane region" description="Helical" evidence="2">
    <location>
        <begin position="246"/>
        <end position="266"/>
    </location>
</feature>
<sequence length="479" mass="50655">MLVTTAHSSRSGIDLGNRDLTLDLARVFCVLLVVVIHLLFVGVGTDADGDMAITRPLEEQPWFWAATWAGQIMPLFFVVGGFATATSLRSHRRRAAEAHSIGNEADRAFVHARIQRLARPALPLFVFLAVVLGAATALGIDAGLLDAVATGVGSPLWFLCAYLICQLAAPALLDRHERAPVATVLALLAAVILIDVAQFSMPAIPTDAAGMSMLGYLNLLFVWPLVQQFGFWYADGWFARRAWWQLLLIAALCWTALVPLTVWGPYSDDMLTNLNPPTLPLVALGLGQAALLQLLKPPLTALMRTRAMRAIVFVIGSHLMTVYLWHLPLILAIAGLGLVVPVIATAPGSAAWWLTRPIVYLVVLGLVFVLSLALGRFERPNPVRRVASRAELAVAAVATIAPTAAITMLGLDLWLAVAGAIGFALAVGLLGAGQKPKSPTSAAPNSPKSEPKAPNSESAADASTASAPSPAPSPDAAAS</sequence>
<feature type="transmembrane region" description="Helical" evidence="2">
    <location>
        <begin position="278"/>
        <end position="295"/>
    </location>
</feature>
<dbReference type="Pfam" id="PF01757">
    <property type="entry name" value="Acyl_transf_3"/>
    <property type="match status" value="1"/>
</dbReference>
<name>A0ABQ6JUJ9_9MICO</name>
<dbReference type="EMBL" id="BSVA01000001">
    <property type="protein sequence ID" value="GMA91978.1"/>
    <property type="molecule type" value="Genomic_DNA"/>
</dbReference>
<reference evidence="5" key="1">
    <citation type="journal article" date="2019" name="Int. J. Syst. Evol. Microbiol.">
        <title>The Global Catalogue of Microorganisms (GCM) 10K type strain sequencing project: providing services to taxonomists for standard genome sequencing and annotation.</title>
        <authorList>
            <consortium name="The Broad Institute Genomics Platform"/>
            <consortium name="The Broad Institute Genome Sequencing Center for Infectious Disease"/>
            <person name="Wu L."/>
            <person name="Ma J."/>
        </authorList>
    </citation>
    <scope>NUCLEOTIDE SEQUENCE [LARGE SCALE GENOMIC DNA]</scope>
    <source>
        <strain evidence="5">NBRC 108755</strain>
    </source>
</reference>
<feature type="compositionally biased region" description="Polar residues" evidence="1">
    <location>
        <begin position="437"/>
        <end position="448"/>
    </location>
</feature>
<keyword evidence="5" id="KW-1185">Reference proteome</keyword>
<gene>
    <name evidence="4" type="ORF">GCM10025869_25070</name>
</gene>
<accession>A0ABQ6JUJ9</accession>
<feature type="transmembrane region" description="Helical" evidence="2">
    <location>
        <begin position="389"/>
        <end position="407"/>
    </location>
</feature>
<proteinExistence type="predicted"/>
<dbReference type="Proteomes" id="UP001157069">
    <property type="component" value="Unassembled WGS sequence"/>
</dbReference>
<feature type="transmembrane region" description="Helical" evidence="2">
    <location>
        <begin position="62"/>
        <end position="85"/>
    </location>
</feature>
<feature type="transmembrane region" description="Helical" evidence="2">
    <location>
        <begin position="20"/>
        <end position="42"/>
    </location>
</feature>
<organism evidence="4 5">
    <name type="scientific">Homoserinibacter gongjuensis</name>
    <dbReference type="NCBI Taxonomy" id="1162968"/>
    <lineage>
        <taxon>Bacteria</taxon>
        <taxon>Bacillati</taxon>
        <taxon>Actinomycetota</taxon>
        <taxon>Actinomycetes</taxon>
        <taxon>Micrococcales</taxon>
        <taxon>Microbacteriaceae</taxon>
        <taxon>Homoserinibacter</taxon>
    </lineage>
</organism>
<feature type="transmembrane region" description="Helical" evidence="2">
    <location>
        <begin position="307"/>
        <end position="338"/>
    </location>
</feature>
<keyword evidence="2" id="KW-1133">Transmembrane helix</keyword>
<feature type="transmembrane region" description="Helical" evidence="2">
    <location>
        <begin position="121"/>
        <end position="144"/>
    </location>
</feature>
<protein>
    <recommendedName>
        <fullName evidence="3">Acyltransferase 3 domain-containing protein</fullName>
    </recommendedName>
</protein>
<evidence type="ECO:0000256" key="1">
    <source>
        <dbReference type="SAM" id="MobiDB-lite"/>
    </source>
</evidence>
<comment type="caution">
    <text evidence="4">The sequence shown here is derived from an EMBL/GenBank/DDBJ whole genome shotgun (WGS) entry which is preliminary data.</text>
</comment>
<evidence type="ECO:0000256" key="2">
    <source>
        <dbReference type="SAM" id="Phobius"/>
    </source>
</evidence>
<keyword evidence="2" id="KW-0812">Transmembrane</keyword>
<keyword evidence="2" id="KW-0472">Membrane</keyword>
<dbReference type="InterPro" id="IPR002656">
    <property type="entry name" value="Acyl_transf_3_dom"/>
</dbReference>
<feature type="transmembrane region" description="Helical" evidence="2">
    <location>
        <begin position="358"/>
        <end position="377"/>
    </location>
</feature>
<feature type="transmembrane region" description="Helical" evidence="2">
    <location>
        <begin position="180"/>
        <end position="201"/>
    </location>
</feature>
<evidence type="ECO:0000313" key="5">
    <source>
        <dbReference type="Proteomes" id="UP001157069"/>
    </source>
</evidence>
<evidence type="ECO:0000259" key="3">
    <source>
        <dbReference type="Pfam" id="PF01757"/>
    </source>
</evidence>
<feature type="transmembrane region" description="Helical" evidence="2">
    <location>
        <begin position="413"/>
        <end position="432"/>
    </location>
</feature>
<feature type="transmembrane region" description="Helical" evidence="2">
    <location>
        <begin position="213"/>
        <end position="234"/>
    </location>
</feature>